<sequence length="66" mass="6801">PPILAFTTSGNDRLAAAAATSAARWTTLVSGMARPRLAISDNCRALEASITSTSAPLTTCAPARRQ</sequence>
<protein>
    <submittedName>
        <fullName evidence="1">Uncharacterized protein</fullName>
    </submittedName>
</protein>
<dbReference type="EMBL" id="BKCJ011885439">
    <property type="protein sequence ID" value="GFD60999.1"/>
    <property type="molecule type" value="Genomic_DNA"/>
</dbReference>
<accession>A0A699XMG1</accession>
<evidence type="ECO:0000313" key="1">
    <source>
        <dbReference type="EMBL" id="GFD60999.1"/>
    </source>
</evidence>
<name>A0A699XMG1_TANCI</name>
<feature type="non-terminal residue" evidence="1">
    <location>
        <position position="1"/>
    </location>
</feature>
<gene>
    <name evidence="1" type="ORF">Tci_932968</name>
</gene>
<proteinExistence type="predicted"/>
<dbReference type="AlphaFoldDB" id="A0A699XMG1"/>
<comment type="caution">
    <text evidence="1">The sequence shown here is derived from an EMBL/GenBank/DDBJ whole genome shotgun (WGS) entry which is preliminary data.</text>
</comment>
<reference evidence="1" key="1">
    <citation type="journal article" date="2019" name="Sci. Rep.">
        <title>Draft genome of Tanacetum cinerariifolium, the natural source of mosquito coil.</title>
        <authorList>
            <person name="Yamashiro T."/>
            <person name="Shiraishi A."/>
            <person name="Satake H."/>
            <person name="Nakayama K."/>
        </authorList>
    </citation>
    <scope>NUCLEOTIDE SEQUENCE</scope>
</reference>
<organism evidence="1">
    <name type="scientific">Tanacetum cinerariifolium</name>
    <name type="common">Dalmatian daisy</name>
    <name type="synonym">Chrysanthemum cinerariifolium</name>
    <dbReference type="NCBI Taxonomy" id="118510"/>
    <lineage>
        <taxon>Eukaryota</taxon>
        <taxon>Viridiplantae</taxon>
        <taxon>Streptophyta</taxon>
        <taxon>Embryophyta</taxon>
        <taxon>Tracheophyta</taxon>
        <taxon>Spermatophyta</taxon>
        <taxon>Magnoliopsida</taxon>
        <taxon>eudicotyledons</taxon>
        <taxon>Gunneridae</taxon>
        <taxon>Pentapetalae</taxon>
        <taxon>asterids</taxon>
        <taxon>campanulids</taxon>
        <taxon>Asterales</taxon>
        <taxon>Asteraceae</taxon>
        <taxon>Asteroideae</taxon>
        <taxon>Anthemideae</taxon>
        <taxon>Anthemidinae</taxon>
        <taxon>Tanacetum</taxon>
    </lineage>
</organism>